<dbReference type="InterPro" id="IPR010918">
    <property type="entry name" value="PurM-like_C_dom"/>
</dbReference>
<dbReference type="SUPFAM" id="SSF55326">
    <property type="entry name" value="PurM N-terminal domain-like"/>
    <property type="match status" value="1"/>
</dbReference>
<dbReference type="CDD" id="cd02195">
    <property type="entry name" value="SelD"/>
    <property type="match status" value="1"/>
</dbReference>
<dbReference type="GO" id="GO:0005524">
    <property type="term" value="F:ATP binding"/>
    <property type="evidence" value="ECO:0007669"/>
    <property type="project" value="UniProtKB-KW"/>
</dbReference>
<dbReference type="InterPro" id="IPR016188">
    <property type="entry name" value="PurM-like_N"/>
</dbReference>
<dbReference type="FunFam" id="3.90.650.10:FF:000010">
    <property type="entry name" value="Selenide, water dikinase"/>
    <property type="match status" value="1"/>
</dbReference>
<dbReference type="AlphaFoldDB" id="A0A7S2S3L6"/>
<dbReference type="Pfam" id="PF02769">
    <property type="entry name" value="AIRS_C"/>
    <property type="match status" value="1"/>
</dbReference>
<keyword evidence="3" id="KW-0418">Kinase</keyword>
<evidence type="ECO:0000259" key="7">
    <source>
        <dbReference type="Pfam" id="PF02769"/>
    </source>
</evidence>
<feature type="domain" description="PurM-like N-terminal" evidence="6">
    <location>
        <begin position="17"/>
        <end position="121"/>
    </location>
</feature>
<reference evidence="8" key="1">
    <citation type="submission" date="2021-01" db="EMBL/GenBank/DDBJ databases">
        <authorList>
            <person name="Corre E."/>
            <person name="Pelletier E."/>
            <person name="Niang G."/>
            <person name="Scheremetjew M."/>
            <person name="Finn R."/>
            <person name="Kale V."/>
            <person name="Holt S."/>
            <person name="Cochrane G."/>
            <person name="Meng A."/>
            <person name="Brown T."/>
            <person name="Cohen L."/>
        </authorList>
    </citation>
    <scope>NUCLEOTIDE SEQUENCE</scope>
    <source>
        <strain evidence="8">CCMP1452</strain>
    </source>
</reference>
<dbReference type="PIRSF" id="PIRSF036407">
    <property type="entry name" value="Selenphspht_syn"/>
    <property type="match status" value="1"/>
</dbReference>
<organism evidence="8">
    <name type="scientific">Eucampia antarctica</name>
    <dbReference type="NCBI Taxonomy" id="49252"/>
    <lineage>
        <taxon>Eukaryota</taxon>
        <taxon>Sar</taxon>
        <taxon>Stramenopiles</taxon>
        <taxon>Ochrophyta</taxon>
        <taxon>Bacillariophyta</taxon>
        <taxon>Mediophyceae</taxon>
        <taxon>Biddulphiophycidae</taxon>
        <taxon>Hemiaulales</taxon>
        <taxon>Hemiaulaceae</taxon>
        <taxon>Eucampia</taxon>
    </lineage>
</organism>
<protein>
    <recommendedName>
        <fullName evidence="9">Selenide, water dikinase</fullName>
    </recommendedName>
</protein>
<dbReference type="EMBL" id="HBHI01022803">
    <property type="protein sequence ID" value="CAD9688497.1"/>
    <property type="molecule type" value="Transcribed_RNA"/>
</dbReference>
<evidence type="ECO:0000259" key="6">
    <source>
        <dbReference type="Pfam" id="PF00586"/>
    </source>
</evidence>
<proteinExistence type="predicted"/>
<dbReference type="InterPro" id="IPR036921">
    <property type="entry name" value="PurM-like_N_sf"/>
</dbReference>
<accession>A0A7S2S3L6</accession>
<dbReference type="InterPro" id="IPR036676">
    <property type="entry name" value="PurM-like_C_sf"/>
</dbReference>
<sequence length="323" mass="35132">MGTEGGKIALDCSVRPTDQEGQFIISTTDFFFPLVDNPYLQGRIGAANVLSDLYAEGVDRCDFVLMLLASCRDMEPPVRKVCTREMVRGFRDACTEAGTAVTGGQTVLNPWPIIGGVATSVVRTEQFVPSNGAQAGDVIVLTKPIGTQVAVNVHQWRKSNDTKWQDIISSSSSKSQINITEEDAEQMMHDAVCSMSRLNRNAAKCMLKYKAHAATDVTGFGILGHAQNLAENQKQPVGIILHTLPCLKNTPAVNEHIFNFQLTEGYSAETSGGLFVALPKEMAQSFCDELLELDGTPSWIIGNVISDPDRKATLDPQLQILEV</sequence>
<evidence type="ECO:0000313" key="8">
    <source>
        <dbReference type="EMBL" id="CAD9688497.1"/>
    </source>
</evidence>
<dbReference type="Gene3D" id="3.30.1330.10">
    <property type="entry name" value="PurM-like, N-terminal domain"/>
    <property type="match status" value="1"/>
</dbReference>
<evidence type="ECO:0000256" key="2">
    <source>
        <dbReference type="ARBA" id="ARBA00022741"/>
    </source>
</evidence>
<dbReference type="Pfam" id="PF00586">
    <property type="entry name" value="AIRS"/>
    <property type="match status" value="1"/>
</dbReference>
<dbReference type="NCBIfam" id="TIGR00476">
    <property type="entry name" value="selD"/>
    <property type="match status" value="1"/>
</dbReference>
<dbReference type="InterPro" id="IPR004536">
    <property type="entry name" value="SPS/SelD"/>
</dbReference>
<dbReference type="GO" id="GO:0016260">
    <property type="term" value="P:selenocysteine biosynthetic process"/>
    <property type="evidence" value="ECO:0007669"/>
    <property type="project" value="TreeGrafter"/>
</dbReference>
<dbReference type="PANTHER" id="PTHR10256">
    <property type="entry name" value="SELENIDE, WATER DIKINASE"/>
    <property type="match status" value="1"/>
</dbReference>
<feature type="domain" description="PurM-like C-terminal" evidence="7">
    <location>
        <begin position="134"/>
        <end position="312"/>
    </location>
</feature>
<evidence type="ECO:0000256" key="3">
    <source>
        <dbReference type="ARBA" id="ARBA00022777"/>
    </source>
</evidence>
<gene>
    <name evidence="8" type="ORF">EANT1437_LOCUS11737</name>
</gene>
<evidence type="ECO:0000256" key="1">
    <source>
        <dbReference type="ARBA" id="ARBA00022679"/>
    </source>
</evidence>
<dbReference type="GO" id="GO:0005737">
    <property type="term" value="C:cytoplasm"/>
    <property type="evidence" value="ECO:0007669"/>
    <property type="project" value="TreeGrafter"/>
</dbReference>
<dbReference type="GO" id="GO:0004756">
    <property type="term" value="F:selenide, water dikinase activity"/>
    <property type="evidence" value="ECO:0007669"/>
    <property type="project" value="TreeGrafter"/>
</dbReference>
<keyword evidence="1" id="KW-0808">Transferase</keyword>
<keyword evidence="5" id="KW-0711">Selenium</keyword>
<evidence type="ECO:0008006" key="9">
    <source>
        <dbReference type="Google" id="ProtNLM"/>
    </source>
</evidence>
<evidence type="ECO:0000256" key="4">
    <source>
        <dbReference type="ARBA" id="ARBA00022840"/>
    </source>
</evidence>
<dbReference type="SUPFAM" id="SSF56042">
    <property type="entry name" value="PurM C-terminal domain-like"/>
    <property type="match status" value="1"/>
</dbReference>
<evidence type="ECO:0000256" key="5">
    <source>
        <dbReference type="ARBA" id="ARBA00023266"/>
    </source>
</evidence>
<keyword evidence="2" id="KW-0547">Nucleotide-binding</keyword>
<keyword evidence="4" id="KW-0067">ATP-binding</keyword>
<name>A0A7S2S3L6_9STRA</name>
<dbReference type="PANTHER" id="PTHR10256:SF0">
    <property type="entry name" value="INACTIVE SELENIDE, WATER DIKINASE-LIKE PROTEIN-RELATED"/>
    <property type="match status" value="1"/>
</dbReference>
<dbReference type="Gene3D" id="3.90.650.10">
    <property type="entry name" value="PurM-like C-terminal domain"/>
    <property type="match status" value="1"/>
</dbReference>